<evidence type="ECO:0000256" key="3">
    <source>
        <dbReference type="ARBA" id="ARBA00022525"/>
    </source>
</evidence>
<evidence type="ECO:0000256" key="4">
    <source>
        <dbReference type="ARBA" id="ARBA00022656"/>
    </source>
</evidence>
<evidence type="ECO:0000256" key="8">
    <source>
        <dbReference type="SAM" id="MobiDB-lite"/>
    </source>
</evidence>
<accession>A0A285PGP6</accession>
<evidence type="ECO:0000259" key="9">
    <source>
        <dbReference type="SMART" id="SM00736"/>
    </source>
</evidence>
<feature type="region of interest" description="Disordered" evidence="8">
    <location>
        <begin position="2923"/>
        <end position="2942"/>
    </location>
</feature>
<dbReference type="EMBL" id="OBEL01000004">
    <property type="protein sequence ID" value="SNZ20473.1"/>
    <property type="molecule type" value="Genomic_DNA"/>
</dbReference>
<proteinExistence type="predicted"/>
<dbReference type="InterPro" id="IPR011049">
    <property type="entry name" value="Serralysin-like_metalloprot_C"/>
</dbReference>
<dbReference type="SMART" id="SM00736">
    <property type="entry name" value="CADG"/>
    <property type="match status" value="2"/>
</dbReference>
<dbReference type="InterPro" id="IPR013783">
    <property type="entry name" value="Ig-like_fold"/>
</dbReference>
<sequence length="3580" mass="378566">MTSIVDLTEEELWSELSDAVGSSLNALEAAFKYLYDQATDPDNIKILAKYLDETSKANIAVTGFFAAHKSFNEVDDSNTAEFAALRGAIEVIATIGTGFVIGTGVVAGSAALMASAIPALTTAGLVTGLVFAGTKFTSLYQDYASSSLVEWLRDNLAISFTTDVDLPSSYEDKSLFHIKRHADFVLEAKNGAIIFMGGDGVDFITGSNDVNTGDRIEGFGGNDIIRGRAGDDIIWGDAGNDILEGGEGADEIHGGIDDDVIAGGTGSDEIWGDSGHDTIFANSESDESEEEGVLDIIHGGLGNDLIYASETENEIYGDAGNDQIIGSDTFGMFAGGYGNDRFYVSAKKDDNESQILGEDGNDQIWVGSYVDIVNGGQGDDYIFVEGYGSKTIIGEAGFDRVYYSDYYSFQGSGTEIDVYDNTRPELRVGSKEGFGDDFTASFTWTSGEFTLTPIKDEFTDNLFGVEAIAMTDLDEVAYIDGLNHNLNLYFGLGNHDIHINSGDGSEITAGPMRFDFNMLFAEEEQTNSISGHSSLSQAERSNAIISLDGKQLVGGASFDFNIFEKRTEDFKSYNPFLSDRIYSNVLTNSDWLQARNNHVLGILDTAKNLATGTGIFGISLSMVFGGFALGEKQSWDENYISIAEQRIFGKHDEEYIVTDSLGRKVDVVESGVVYNLKIVVDSSEDEKQEIIIGEWQQGDFGIHLQADGLGKGIDTGTSRNGKYDIPEDYSPSDRDKALEPSGHTPPQIDDQTGDPADPTNPESPTPSKSRREHSEATPYHRGGTDGDDTLSAGEGDDVFRSGEGNDDLSGGGGHDTYHFDDDDGDNIIRDGSSGNTIALYGFNTETVTFVDVPGLIGGQTDRLITFGSTTIRIVGWSEMDQATRDAWNIITVERPATTPENEEDLPDLVSHGLELEGDDTANELNGSALNDVIYGRGGDDTLQGGGSDDQIFGGLGNDLISGDAGDDRLFGHSGNDTIFGGDGNDYIDSGDGSDHVSGGKGNDTIIIGDGVVDGSSGNTVLFNHGDGNDTVTVNDRASTLISVPKVNQDKLVLGYGIQPDNVTLRGSLEDSDSLILSFGDGAGSITIKNQYEFSYGLFDVNIGGFDVIEFADGTIWQREDLINKYYAQNLTANSDIFVGAGNRDDDIRATTGDDILAGGAGNDIYHWERGSGNDTIIDHEGINQLIFASGISPEDLSLVLQENSDPSNPNSHSLNLVITISGNNGGTITVKDYSGTSVLSSVEFADGTIWNSSQIVNQIENGSGTAGADQLYAGTDNAVVFADAGNDIVKGFRAGQKLYGEGGDDTIQHSESANTISGGGGDDSLQQIVVDHFSENAVTYVFDGEFGNDRLSYWSGGEKTLKENKDIVEFTQHDLSDFDFSIENYNHIVSGGVIVSEEKVADFKWTTLDGENSLTLENVQADSATEISSTSVKQYVFADGEMIDQDTANKIANESLGADATMTGGNVSDRLNGSELDDKLIGLGGNDNIAGRDGDDFINGGIGNDRLRGNDGNDIVLGGRGDDIITGDEGDDLLLGNSGNDLIVGGRGDDTLLGGAGDDIFQFSAGHGKDFIGSGISSSQAGRDRIVLDETIAKADVSYALNSHGVLRISFANSPDDLIFVQDFVERGALTVEFADGTEHSIDQILDTLHQQASGSSIISTSFATPNDDNQGRAHAFNGADSGVIDLGSAWEKVIFSKGGGQDTVKDFSVNDQLLIKGYESGDAKFSKVGSDLLVKFVGSDDQILLEDVFYSSGSRINSFGQVVFQDDTALNEAALLNRLISDQATDGNDTISSFGSDQPANEILHGGLGNDILDGAEGADSYVYYLGDGADVVNDSDDASITQYGYIDRLELRGGISKSDVSVSISSQNPLDLVLTLPDGGSITLTNQLAGDARGIEQLVFEADGILTKSELQTMALQTQATDGNDTITGTVNGDSISGGLGDDTLSGGAGNDNYYYSAGDDVIVETADNGFDQLVFSSGISAGDIEYAIDPLNTNDLLLKLSNGNQIRLQNQMVDGGVEAVLFADGTTVSRTEIAAFASQSSQTDGNDTVVGSGVSEVFAMGAGDDVFDTGAGYDVISFDANGGADRVVNSQAELAVDSVYFDDTIVETDVTLAILNGSDLLITTNKGSGSLTLEGYFSGSGADLKVAGSVGSLIFSNGTAWSTNDILQRASGAVNNTAEAPRLNGALDNIVAREDASFSFTPDFSDFIAQNPGDTLTFTATLDNGEPLPEWVTFDGTTFSGTPDNDDVGVFSILVTATNQAGHSASTGAFFVVEGINDAPTIENQISAPDLTIETDFEFSVPERFFSDIDSSSFKFSAELENGDPLPEWIVFDPVTLTFSGNPHDGAEGQYNSSKEYSIRLTVEDDEGASVATTFTVTVKPSISGQALTGTNASETLDGTNGMDVINGGAGDDILYGNGGFDIFEFGVGSGHDVIKYDDTSHNIGNPVLDSHDGGNKIRLMNGLTPDDIEIGRAKGEYEDSYDFGSSLVITIKSTGETLTVEKQFEKIGDGTRHIIEELEFSDGTIWSGQRIFEEMIKFTSGSDVIVGDNSTNHLRGGDGNDTIYSNIENITDVNGDRGGNIIDGGRGNDIIHASGKDDVIVINRDSGVDRSGAQYDEAVSLKLQFADGINPEDIVIYERNWQEYVNTAYWSSNAPQNPNQPALPNGITLNKGQVFIGLADGSAGFISNDLSLNFGVRGVNELLFANGTSYSLEAFTQAYPANNFSYVKNGTGGDDYLVSAAYGAYFDGGAGDDVIDHSAGNNVFFYELGDGSDIIQSSSTNNTNYNKLVFGAGISVSDIAFRRGTAESWMDDNYDTNNVDMLFIDVLPTGDTIKVLTMFSFNQDSSPAISEIVFEDGTTILANEIMSDLAKSTDGSDQLIGFDYQPDLIKGGLGDDTIKGLSGNDTLAGEGGNDIIEGGDGADTLSGGQGNDQLAGGRDDDVYTYNLGDGHDTITSEGGISSYADLTNNDKLVFGQNIAPEDVLVVRVDGAPNDLRLHIVGGDGSVYLVDQLRPALTGRSYHVTEIQFADGTVWSASDLENKALNSLPQGWQDGSSNKDTLGGTGGDDYVTAGAGNDNVDGSLGADQLDGGAGEDIISYQASNAAIDIDLSDTIAETGGFAQGDELSNFEHIKGSDFNDKISGNSDLLSISGGLGNDELEISGVDDFQVRELLGQEGDDTYKITKSSGSILISADGETSNGGSDTIILQDLTIDELSLEVLPVDPDQPENGKTLRLYWASGIDAGEILLANEGVNIENIQFSDGSQMSVQEVISATAAISTNPDSYTLGVNREANLHVLSNDFSKNGSDLTITHINGSAMSAGWHIYTDFAKLILNADNSINVKPFYGSTGDYSFTYTVTDGTNSFDATVSGKIVSPTNGTSGADNMVGDGSENVLWALDGNDTLTAAGGNDTLYGNDGDDTLDGGQGDDYLIGGAGNDSLAGGEGTDQLLGEAGDDIFIFATGDGDDTVMDFVAGAGSDDVIRFEWGFDNFAQMIAAARQNGPDVIIDIDANNSITLSNITLAELHADDFEFSATAPISANPDTYTLGVNREANLHVLSNDFSKNGSDLTITHIN</sequence>
<dbReference type="Pfam" id="PF06594">
    <property type="entry name" value="HCBP_related"/>
    <property type="match status" value="4"/>
</dbReference>
<dbReference type="InterPro" id="IPR003995">
    <property type="entry name" value="RTX_toxin_determinant-A"/>
</dbReference>
<dbReference type="Proteomes" id="UP000219439">
    <property type="component" value="Unassembled WGS sequence"/>
</dbReference>
<dbReference type="SUPFAM" id="SSF49313">
    <property type="entry name" value="Cadherin-like"/>
    <property type="match status" value="2"/>
</dbReference>
<organism evidence="10 11">
    <name type="scientific">Cohaesibacter gelatinilyticus</name>
    <dbReference type="NCBI Taxonomy" id="372072"/>
    <lineage>
        <taxon>Bacteria</taxon>
        <taxon>Pseudomonadati</taxon>
        <taxon>Pseudomonadota</taxon>
        <taxon>Alphaproteobacteria</taxon>
        <taxon>Hyphomicrobiales</taxon>
        <taxon>Cohaesibacteraceae</taxon>
    </lineage>
</organism>
<dbReference type="GO" id="GO:0005576">
    <property type="term" value="C:extracellular region"/>
    <property type="evidence" value="ECO:0007669"/>
    <property type="project" value="UniProtKB-SubCell"/>
</dbReference>
<dbReference type="Pfam" id="PF00353">
    <property type="entry name" value="HemolysinCabind"/>
    <property type="match status" value="21"/>
</dbReference>
<feature type="domain" description="Dystroglycan-type cadherin-like" evidence="9">
    <location>
        <begin position="2284"/>
        <end position="2389"/>
    </location>
</feature>
<evidence type="ECO:0000313" key="10">
    <source>
        <dbReference type="EMBL" id="SNZ20473.1"/>
    </source>
</evidence>
<dbReference type="InterPro" id="IPR018511">
    <property type="entry name" value="Hemolysin-typ_Ca-bd_CS"/>
</dbReference>
<feature type="domain" description="Dystroglycan-type cadherin-like" evidence="9">
    <location>
        <begin position="2185"/>
        <end position="2283"/>
    </location>
</feature>
<gene>
    <name evidence="10" type="ORF">SAMN06265368_3577</name>
</gene>
<feature type="region of interest" description="Disordered" evidence="8">
    <location>
        <begin position="3050"/>
        <end position="3077"/>
    </location>
</feature>
<keyword evidence="5" id="KW-0677">Repeat</keyword>
<dbReference type="Gene3D" id="2.60.40.10">
    <property type="entry name" value="Immunoglobulins"/>
    <property type="match status" value="2"/>
</dbReference>
<name>A0A285PGP6_9HYPH</name>
<keyword evidence="6" id="KW-0843">Virulence</keyword>
<dbReference type="GO" id="GO:0016020">
    <property type="term" value="C:membrane"/>
    <property type="evidence" value="ECO:0007669"/>
    <property type="project" value="UniProtKB-SubCell"/>
</dbReference>
<dbReference type="Pfam" id="PF05345">
    <property type="entry name" value="He_PIG"/>
    <property type="match status" value="2"/>
</dbReference>
<evidence type="ECO:0000256" key="7">
    <source>
        <dbReference type="ARBA" id="ARBA00023136"/>
    </source>
</evidence>
<evidence type="ECO:0000256" key="2">
    <source>
        <dbReference type="ARBA" id="ARBA00004613"/>
    </source>
</evidence>
<protein>
    <submittedName>
        <fullName evidence="10">Haemolysin-type calcium binding protein related domain-containing protein</fullName>
    </submittedName>
</protein>
<dbReference type="Gene3D" id="2.150.10.10">
    <property type="entry name" value="Serralysin-like metalloprotease, C-terminal"/>
    <property type="match status" value="12"/>
</dbReference>
<dbReference type="Pfam" id="PF17963">
    <property type="entry name" value="Big_9"/>
    <property type="match status" value="1"/>
</dbReference>
<dbReference type="PANTHER" id="PTHR38340">
    <property type="entry name" value="S-LAYER PROTEIN"/>
    <property type="match status" value="1"/>
</dbReference>
<feature type="region of interest" description="Disordered" evidence="8">
    <location>
        <begin position="713"/>
        <end position="821"/>
    </location>
</feature>
<evidence type="ECO:0000256" key="6">
    <source>
        <dbReference type="ARBA" id="ARBA00023026"/>
    </source>
</evidence>
<dbReference type="PRINTS" id="PR01488">
    <property type="entry name" value="RTXTOXINA"/>
</dbReference>
<evidence type="ECO:0000256" key="1">
    <source>
        <dbReference type="ARBA" id="ARBA00004370"/>
    </source>
</evidence>
<keyword evidence="7" id="KW-0472">Membrane</keyword>
<dbReference type="InterPro" id="IPR010566">
    <property type="entry name" value="Haemolys_ca-bd"/>
</dbReference>
<feature type="compositionally biased region" description="Polar residues" evidence="8">
    <location>
        <begin position="3050"/>
        <end position="3063"/>
    </location>
</feature>
<dbReference type="GO" id="GO:0090729">
    <property type="term" value="F:toxin activity"/>
    <property type="evidence" value="ECO:0007669"/>
    <property type="project" value="UniProtKB-KW"/>
</dbReference>
<dbReference type="RefSeq" id="WP_244580139.1">
    <property type="nucleotide sequence ID" value="NZ_OBEL01000004.1"/>
</dbReference>
<dbReference type="InterPro" id="IPR001343">
    <property type="entry name" value="Hemolysn_Ca-bd"/>
</dbReference>
<feature type="non-terminal residue" evidence="10">
    <location>
        <position position="3580"/>
    </location>
</feature>
<dbReference type="PROSITE" id="PS00330">
    <property type="entry name" value="HEMOLYSIN_CALCIUM"/>
    <property type="match status" value="12"/>
</dbReference>
<keyword evidence="4" id="KW-0800">Toxin</keyword>
<evidence type="ECO:0000256" key="5">
    <source>
        <dbReference type="ARBA" id="ARBA00022737"/>
    </source>
</evidence>
<keyword evidence="11" id="KW-1185">Reference proteome</keyword>
<feature type="compositionally biased region" description="Basic and acidic residues" evidence="8">
    <location>
        <begin position="721"/>
        <end position="738"/>
    </location>
</feature>
<dbReference type="PANTHER" id="PTHR38340:SF1">
    <property type="entry name" value="S-LAYER PROTEIN"/>
    <property type="match status" value="1"/>
</dbReference>
<dbReference type="InterPro" id="IPR015919">
    <property type="entry name" value="Cadherin-like_sf"/>
</dbReference>
<dbReference type="GO" id="GO:0005509">
    <property type="term" value="F:calcium ion binding"/>
    <property type="evidence" value="ECO:0007669"/>
    <property type="project" value="InterPro"/>
</dbReference>
<comment type="subcellular location">
    <subcellularLocation>
        <location evidence="1">Membrane</location>
    </subcellularLocation>
    <subcellularLocation>
        <location evidence="2">Secreted</location>
    </subcellularLocation>
</comment>
<keyword evidence="3" id="KW-0964">Secreted</keyword>
<evidence type="ECO:0000313" key="11">
    <source>
        <dbReference type="Proteomes" id="UP000219439"/>
    </source>
</evidence>
<reference evidence="10 11" key="1">
    <citation type="submission" date="2017-09" db="EMBL/GenBank/DDBJ databases">
        <authorList>
            <person name="Ehlers B."/>
            <person name="Leendertz F.H."/>
        </authorList>
    </citation>
    <scope>NUCLEOTIDE SEQUENCE [LARGE SCALE GENOMIC DNA]</scope>
    <source>
        <strain evidence="10 11">DSM 18289</strain>
    </source>
</reference>
<dbReference type="InterPro" id="IPR006644">
    <property type="entry name" value="Cadg"/>
</dbReference>
<dbReference type="PRINTS" id="PR00313">
    <property type="entry name" value="CABNDNGRPT"/>
</dbReference>
<dbReference type="SUPFAM" id="SSF51120">
    <property type="entry name" value="beta-Roll"/>
    <property type="match status" value="15"/>
</dbReference>
<dbReference type="InterPro" id="IPR050557">
    <property type="entry name" value="RTX_toxin/Mannuronan_C5-epim"/>
</dbReference>